<accession>A0A1Z1W2K8</accession>
<proteinExistence type="predicted"/>
<evidence type="ECO:0000313" key="1">
    <source>
        <dbReference type="EMBL" id="ARX80643.1"/>
    </source>
</evidence>
<name>A0A1Z1W2K8_9ACTN</name>
<keyword evidence="2" id="KW-1185">Reference proteome</keyword>
<gene>
    <name evidence="1" type="ORF">SMD44_00041</name>
</gene>
<dbReference type="AlphaFoldDB" id="A0A1Z1W2K8"/>
<dbReference type="KEGG" id="salf:SMD44_00041"/>
<organism evidence="1 2">
    <name type="scientific">Streptomyces alboflavus</name>
    <dbReference type="NCBI Taxonomy" id="67267"/>
    <lineage>
        <taxon>Bacteria</taxon>
        <taxon>Bacillati</taxon>
        <taxon>Actinomycetota</taxon>
        <taxon>Actinomycetes</taxon>
        <taxon>Kitasatosporales</taxon>
        <taxon>Streptomycetaceae</taxon>
        <taxon>Streptomyces</taxon>
    </lineage>
</organism>
<sequence>MCSSAAARHVGSGGVIFGGYALIETDPLSGRLVVTETDTGEQCEVDVL</sequence>
<reference evidence="1 2" key="1">
    <citation type="submission" date="2017-05" db="EMBL/GenBank/DDBJ databases">
        <title>Streptomyces alboflavus Genome sequencing and assembly.</title>
        <authorList>
            <person name="Wang Y."/>
            <person name="Du B."/>
            <person name="Ding Y."/>
            <person name="Liu H."/>
            <person name="Hou Q."/>
            <person name="Liu K."/>
            <person name="Wang C."/>
            <person name="Yao L."/>
        </authorList>
    </citation>
    <scope>NUCLEOTIDE SEQUENCE [LARGE SCALE GENOMIC DNA]</scope>
    <source>
        <strain evidence="1 2">MDJK44</strain>
    </source>
</reference>
<protein>
    <submittedName>
        <fullName evidence="1">Uncharacterized protein</fullName>
    </submittedName>
</protein>
<evidence type="ECO:0000313" key="2">
    <source>
        <dbReference type="Proteomes" id="UP000195880"/>
    </source>
</evidence>
<dbReference type="Proteomes" id="UP000195880">
    <property type="component" value="Chromosome"/>
</dbReference>
<dbReference type="EMBL" id="CP021748">
    <property type="protein sequence ID" value="ARX80643.1"/>
    <property type="molecule type" value="Genomic_DNA"/>
</dbReference>